<dbReference type="GO" id="GO:0005634">
    <property type="term" value="C:nucleus"/>
    <property type="evidence" value="ECO:0007669"/>
    <property type="project" value="TreeGrafter"/>
</dbReference>
<dbReference type="Bgee" id="ENSPREG00000015471">
    <property type="expression patterns" value="Expressed in caudal fin and 1 other cell type or tissue"/>
</dbReference>
<feature type="domain" description="FATC" evidence="2">
    <location>
        <begin position="293"/>
        <end position="325"/>
    </location>
</feature>
<dbReference type="SMART" id="SM00146">
    <property type="entry name" value="PI3Kc"/>
    <property type="match status" value="1"/>
</dbReference>
<dbReference type="SUPFAM" id="SSF56112">
    <property type="entry name" value="Protein kinase-like (PK-like)"/>
    <property type="match status" value="1"/>
</dbReference>
<dbReference type="STRING" id="8081.ENSPREP00000022921"/>
<evidence type="ECO:0000313" key="4">
    <source>
        <dbReference type="Proteomes" id="UP000242638"/>
    </source>
</evidence>
<dbReference type="InterPro" id="IPR050517">
    <property type="entry name" value="DDR_Repair_Kinase"/>
</dbReference>
<reference evidence="3" key="3">
    <citation type="submission" date="2025-09" db="UniProtKB">
        <authorList>
            <consortium name="Ensembl"/>
        </authorList>
    </citation>
    <scope>IDENTIFICATION</scope>
    <source>
        <strain evidence="3">Guanapo</strain>
    </source>
</reference>
<dbReference type="SMART" id="SM01343">
    <property type="entry name" value="FATC"/>
    <property type="match status" value="1"/>
</dbReference>
<dbReference type="GeneTree" id="ENSGT00390000017961"/>
<dbReference type="PROSITE" id="PS50290">
    <property type="entry name" value="PI3_4_KINASE_3"/>
    <property type="match status" value="1"/>
</dbReference>
<evidence type="ECO:0000259" key="2">
    <source>
        <dbReference type="PROSITE" id="PS51190"/>
    </source>
</evidence>
<dbReference type="OMA" id="EASNCGR"/>
<dbReference type="InterPro" id="IPR003152">
    <property type="entry name" value="FATC_dom"/>
</dbReference>
<dbReference type="Pfam" id="PF00454">
    <property type="entry name" value="PI3_PI4_kinase"/>
    <property type="match status" value="1"/>
</dbReference>
<evidence type="ECO:0000259" key="1">
    <source>
        <dbReference type="PROSITE" id="PS50290"/>
    </source>
</evidence>
<dbReference type="CDD" id="cd05163">
    <property type="entry name" value="PIKK_TRRAP"/>
    <property type="match status" value="1"/>
</dbReference>
<protein>
    <submittedName>
        <fullName evidence="3">Uncharacterized protein</fullName>
    </submittedName>
</protein>
<organism evidence="3 4">
    <name type="scientific">Poecilia reticulata</name>
    <name type="common">Guppy</name>
    <name type="synonym">Acanthophacelus reticulatus</name>
    <dbReference type="NCBI Taxonomy" id="8081"/>
    <lineage>
        <taxon>Eukaryota</taxon>
        <taxon>Metazoa</taxon>
        <taxon>Chordata</taxon>
        <taxon>Craniata</taxon>
        <taxon>Vertebrata</taxon>
        <taxon>Euteleostomi</taxon>
        <taxon>Actinopterygii</taxon>
        <taxon>Neopterygii</taxon>
        <taxon>Teleostei</taxon>
        <taxon>Neoteleostei</taxon>
        <taxon>Acanthomorphata</taxon>
        <taxon>Ovalentaria</taxon>
        <taxon>Atherinomorphae</taxon>
        <taxon>Cyprinodontiformes</taxon>
        <taxon>Poeciliidae</taxon>
        <taxon>Poeciliinae</taxon>
        <taxon>Poecilia</taxon>
    </lineage>
</organism>
<dbReference type="InterPro" id="IPR000403">
    <property type="entry name" value="PI3/4_kinase_cat_dom"/>
</dbReference>
<reference evidence="3" key="2">
    <citation type="submission" date="2025-08" db="UniProtKB">
        <authorList>
            <consortium name="Ensembl"/>
        </authorList>
    </citation>
    <scope>IDENTIFICATION</scope>
    <source>
        <strain evidence="3">Guanapo</strain>
    </source>
</reference>
<dbReference type="PROSITE" id="PS51190">
    <property type="entry name" value="FATC"/>
    <property type="match status" value="1"/>
</dbReference>
<dbReference type="GO" id="GO:0035267">
    <property type="term" value="C:NuA4 histone acetyltransferase complex"/>
    <property type="evidence" value="ECO:0007669"/>
    <property type="project" value="TreeGrafter"/>
</dbReference>
<sequence length="325" mass="37300">MPKPTHYYIKIARFMPRVEIVQKHNTAARRLYIRGHNGKIYPYLVMNDACLTESRREERVLQLLRLLNPCLEKRKETTKRHLFFTVPRVVAVSPQMRLVEDNPSSLSLVEIYKQRCAKKGIEHDNPISRYYDRLATVQARGTQASHQVLRDILKEVQGNMVPRSMLKEWALHTFPNATDYWTFRKMFTIQLALIGLAEFMLHLNRLNPEMLQIAQVSRCGAVLTRLSALSQVDGVLKAVLRDEIIAWHKKTQEDTSVPLSPAGQPENMDSQQLVSLVQKAVTAIMTRLHNLAQFEGGESKVNTLVAAANSLDNLCRMDPAWHPWL</sequence>
<dbReference type="Proteomes" id="UP000242638">
    <property type="component" value="Unassembled WGS sequence"/>
</dbReference>
<reference evidence="4" key="1">
    <citation type="submission" date="2013-11" db="EMBL/GenBank/DDBJ databases">
        <title>The genomic landscape of the Guanapo guppy.</title>
        <authorList>
            <person name="Kuenstner A."/>
            <person name="Dreyer C."/>
        </authorList>
    </citation>
    <scope>NUCLEOTIDE SEQUENCE</scope>
    <source>
        <strain evidence="4">Guanapo</strain>
    </source>
</reference>
<keyword evidence="4" id="KW-1185">Reference proteome</keyword>
<dbReference type="Ensembl" id="ENSPRET00000023158.1">
    <property type="protein sequence ID" value="ENSPREP00000022921.1"/>
    <property type="gene ID" value="ENSPREG00000015471.1"/>
</dbReference>
<name>A0A3P9PM59_POERE</name>
<dbReference type="GO" id="GO:0006281">
    <property type="term" value="P:DNA repair"/>
    <property type="evidence" value="ECO:0007669"/>
    <property type="project" value="TreeGrafter"/>
</dbReference>
<evidence type="ECO:0000313" key="3">
    <source>
        <dbReference type="Ensembl" id="ENSPREP00000022921.1"/>
    </source>
</evidence>
<proteinExistence type="predicted"/>
<dbReference type="GO" id="GO:0006355">
    <property type="term" value="P:regulation of DNA-templated transcription"/>
    <property type="evidence" value="ECO:0007669"/>
    <property type="project" value="TreeGrafter"/>
</dbReference>
<dbReference type="AlphaFoldDB" id="A0A3P9PM59"/>
<dbReference type="PANTHER" id="PTHR11139:SF1">
    <property type="entry name" value="TRANSFORMATION_TRANSCRIPTION DOMAIN-ASSOCIATED PROTEIN"/>
    <property type="match status" value="1"/>
</dbReference>
<accession>A0A3P9PM59</accession>
<feature type="domain" description="PI3K/PI4K catalytic" evidence="1">
    <location>
        <begin position="15"/>
        <end position="325"/>
    </location>
</feature>
<dbReference type="PANTHER" id="PTHR11139">
    <property type="entry name" value="ATAXIA TELANGIECTASIA MUTATED ATM -RELATED"/>
    <property type="match status" value="1"/>
</dbReference>
<dbReference type="GO" id="GO:0000124">
    <property type="term" value="C:SAGA complex"/>
    <property type="evidence" value="ECO:0007669"/>
    <property type="project" value="TreeGrafter"/>
</dbReference>
<dbReference type="InterPro" id="IPR011009">
    <property type="entry name" value="Kinase-like_dom_sf"/>
</dbReference>